<reference evidence="5" key="1">
    <citation type="submission" date="2019-06" db="EMBL/GenBank/DDBJ databases">
        <authorList>
            <person name="Broberg M."/>
        </authorList>
    </citation>
    <scope>NUCLEOTIDE SEQUENCE [LARGE SCALE GENOMIC DNA]</scope>
</reference>
<keyword evidence="2" id="KW-0479">Metal-binding</keyword>
<dbReference type="AlphaFoldDB" id="A0A9P0EK96"/>
<dbReference type="InterPro" id="IPR005123">
    <property type="entry name" value="Oxoglu/Fe-dep_dioxygenase_dom"/>
</dbReference>
<dbReference type="GO" id="GO:0016491">
    <property type="term" value="F:oxidoreductase activity"/>
    <property type="evidence" value="ECO:0007669"/>
    <property type="project" value="UniProtKB-KW"/>
</dbReference>
<dbReference type="PANTHER" id="PTHR47990">
    <property type="entry name" value="2-OXOGLUTARATE (2OG) AND FE(II)-DEPENDENT OXYGENASE SUPERFAMILY PROTEIN-RELATED"/>
    <property type="match status" value="1"/>
</dbReference>
<dbReference type="PROSITE" id="PS51471">
    <property type="entry name" value="FE2OG_OXY"/>
    <property type="match status" value="1"/>
</dbReference>
<dbReference type="InterPro" id="IPR044861">
    <property type="entry name" value="IPNS-like_FE2OG_OXY"/>
</dbReference>
<feature type="domain" description="Fe2OG dioxygenase" evidence="3">
    <location>
        <begin position="179"/>
        <end position="287"/>
    </location>
</feature>
<comment type="caution">
    <text evidence="4">The sequence shown here is derived from an EMBL/GenBank/DDBJ whole genome shotgun (WGS) entry which is preliminary data.</text>
</comment>
<evidence type="ECO:0000313" key="4">
    <source>
        <dbReference type="EMBL" id="CAH0051654.1"/>
    </source>
</evidence>
<evidence type="ECO:0000256" key="2">
    <source>
        <dbReference type="RuleBase" id="RU003682"/>
    </source>
</evidence>
<protein>
    <recommendedName>
        <fullName evidence="3">Fe2OG dioxygenase domain-containing protein</fullName>
    </recommendedName>
</protein>
<dbReference type="InterPro" id="IPR050231">
    <property type="entry name" value="Iron_ascorbate_oxido_reductase"/>
</dbReference>
<keyword evidence="2" id="KW-0560">Oxidoreductase</keyword>
<keyword evidence="5" id="KW-1185">Reference proteome</keyword>
<proteinExistence type="inferred from homology"/>
<dbReference type="Pfam" id="PF03171">
    <property type="entry name" value="2OG-FeII_Oxy"/>
    <property type="match status" value="1"/>
</dbReference>
<evidence type="ECO:0000256" key="1">
    <source>
        <dbReference type="ARBA" id="ARBA00008056"/>
    </source>
</evidence>
<evidence type="ECO:0000313" key="5">
    <source>
        <dbReference type="Proteomes" id="UP000775872"/>
    </source>
</evidence>
<dbReference type="InterPro" id="IPR027443">
    <property type="entry name" value="IPNS-like_sf"/>
</dbReference>
<evidence type="ECO:0000259" key="3">
    <source>
        <dbReference type="PROSITE" id="PS51471"/>
    </source>
</evidence>
<organism evidence="4 5">
    <name type="scientific">Clonostachys solani</name>
    <dbReference type="NCBI Taxonomy" id="160281"/>
    <lineage>
        <taxon>Eukaryota</taxon>
        <taxon>Fungi</taxon>
        <taxon>Dikarya</taxon>
        <taxon>Ascomycota</taxon>
        <taxon>Pezizomycotina</taxon>
        <taxon>Sordariomycetes</taxon>
        <taxon>Hypocreomycetidae</taxon>
        <taxon>Hypocreales</taxon>
        <taxon>Bionectriaceae</taxon>
        <taxon>Clonostachys</taxon>
    </lineage>
</organism>
<dbReference type="GO" id="GO:0046872">
    <property type="term" value="F:metal ion binding"/>
    <property type="evidence" value="ECO:0007669"/>
    <property type="project" value="UniProtKB-KW"/>
</dbReference>
<accession>A0A9P0EK96</accession>
<dbReference type="EMBL" id="CABFOC020000042">
    <property type="protein sequence ID" value="CAH0051654.1"/>
    <property type="molecule type" value="Genomic_DNA"/>
</dbReference>
<dbReference type="Proteomes" id="UP000775872">
    <property type="component" value="Unassembled WGS sequence"/>
</dbReference>
<dbReference type="Gene3D" id="2.60.120.330">
    <property type="entry name" value="B-lactam Antibiotic, Isopenicillin N Synthase, Chain"/>
    <property type="match status" value="1"/>
</dbReference>
<reference evidence="4 5" key="2">
    <citation type="submission" date="2021-10" db="EMBL/GenBank/DDBJ databases">
        <authorList>
            <person name="Piombo E."/>
        </authorList>
    </citation>
    <scope>NUCLEOTIDE SEQUENCE [LARGE SCALE GENOMIC DNA]</scope>
</reference>
<dbReference type="OrthoDB" id="406156at2759"/>
<keyword evidence="2" id="KW-0408">Iron</keyword>
<comment type="similarity">
    <text evidence="1 2">Belongs to the iron/ascorbate-dependent oxidoreductase family.</text>
</comment>
<gene>
    <name evidence="4" type="ORF">CSOL1703_00014304</name>
</gene>
<sequence>MVAQGSNSILRPPPLKRFQLSKPTKESLEWANLIELDISRFDESPQARKELASTLLESLHNTGFLFIVNHGVDETTLSYEIPKNGSTDGRYSGFAPQSYRSSTIYENNVEHYNFSRFTSEIGDQQNPDFPTSLRPYLRDVEAMSKYIHKDLARRLFILIAIALDVEHTTFADMHIYEAKSDSFMRYMQYLPRTHRENEASQDLYLPGHADWGSLTFLFNQPISALQIKDQNNEWKWVKYIPNSIVVNVGIALSALTGGYLKPTIHRVVKPPKDQADAPRLSLLYFIR</sequence>
<dbReference type="SUPFAM" id="SSF51197">
    <property type="entry name" value="Clavaminate synthase-like"/>
    <property type="match status" value="1"/>
</dbReference>
<name>A0A9P0EK96_9HYPO</name>